<comment type="caution">
    <text evidence="7">The sequence shown here is derived from an EMBL/GenBank/DDBJ whole genome shotgun (WGS) entry which is preliminary data.</text>
</comment>
<gene>
    <name evidence="7" type="ORF">DRJ20_02570</name>
</gene>
<dbReference type="InterPro" id="IPR029014">
    <property type="entry name" value="NiFe-Hase_large"/>
</dbReference>
<evidence type="ECO:0000256" key="3">
    <source>
        <dbReference type="ARBA" id="ARBA00022596"/>
    </source>
</evidence>
<dbReference type="GO" id="GO:0016151">
    <property type="term" value="F:nickel cation binding"/>
    <property type="evidence" value="ECO:0007669"/>
    <property type="project" value="InterPro"/>
</dbReference>
<dbReference type="EMBL" id="QMQZ01000076">
    <property type="protein sequence ID" value="RLE51122.1"/>
    <property type="molecule type" value="Genomic_DNA"/>
</dbReference>
<evidence type="ECO:0000313" key="8">
    <source>
        <dbReference type="Proteomes" id="UP000268446"/>
    </source>
</evidence>
<evidence type="ECO:0000256" key="4">
    <source>
        <dbReference type="ARBA" id="ARBA00022723"/>
    </source>
</evidence>
<feature type="binding site" evidence="6">
    <location>
        <position position="65"/>
    </location>
    <ligand>
        <name>Fe cation</name>
        <dbReference type="ChEBI" id="CHEBI:24875"/>
    </ligand>
</feature>
<protein>
    <submittedName>
        <fullName evidence="7">Ni/Fe hydrogenase subunit alpha</fullName>
    </submittedName>
</protein>
<dbReference type="InterPro" id="IPR001501">
    <property type="entry name" value="Ni-dep_hyd_lsu"/>
</dbReference>
<keyword evidence="4 6" id="KW-0479">Metal-binding</keyword>
<dbReference type="SUPFAM" id="SSF56762">
    <property type="entry name" value="HydB/Nqo4-like"/>
    <property type="match status" value="1"/>
</dbReference>
<comment type="similarity">
    <text evidence="2">Belongs to the [NiFe]/[NiFeSe] hydrogenase large subunit family.</text>
</comment>
<dbReference type="PANTHER" id="PTHR43600:SF2">
    <property type="entry name" value="F420-NON-REDUCING HYDROGENASE VHU SUBUNIT A"/>
    <property type="match status" value="1"/>
</dbReference>
<accession>A0A497EVR4</accession>
<proteinExistence type="inferred from homology"/>
<keyword evidence="6" id="KW-0460">Magnesium</keyword>
<reference evidence="7 8" key="1">
    <citation type="submission" date="2018-06" db="EMBL/GenBank/DDBJ databases">
        <title>Extensive metabolic versatility and redundancy in microbially diverse, dynamic hydrothermal sediments.</title>
        <authorList>
            <person name="Dombrowski N."/>
            <person name="Teske A."/>
            <person name="Baker B.J."/>
        </authorList>
    </citation>
    <scope>NUCLEOTIDE SEQUENCE [LARGE SCALE GENOMIC DNA]</scope>
    <source>
        <strain evidence="7">B29_G17</strain>
    </source>
</reference>
<evidence type="ECO:0000256" key="6">
    <source>
        <dbReference type="PIRSR" id="PIRSR601501-1"/>
    </source>
</evidence>
<evidence type="ECO:0000256" key="1">
    <source>
        <dbReference type="ARBA" id="ARBA00001967"/>
    </source>
</evidence>
<evidence type="ECO:0000313" key="7">
    <source>
        <dbReference type="EMBL" id="RLE51122.1"/>
    </source>
</evidence>
<dbReference type="GO" id="GO:0016491">
    <property type="term" value="F:oxidoreductase activity"/>
    <property type="evidence" value="ECO:0007669"/>
    <property type="project" value="UniProtKB-KW"/>
</dbReference>
<dbReference type="Pfam" id="PF00374">
    <property type="entry name" value="NiFeSe_Hases"/>
    <property type="match status" value="1"/>
</dbReference>
<dbReference type="PANTHER" id="PTHR43600">
    <property type="entry name" value="COENZYME F420 HYDROGENASE, SUBUNIT ALPHA"/>
    <property type="match status" value="1"/>
</dbReference>
<comment type="cofactor">
    <cofactor evidence="1 6">
        <name>Ni(2+)</name>
        <dbReference type="ChEBI" id="CHEBI:49786"/>
    </cofactor>
</comment>
<evidence type="ECO:0000256" key="2">
    <source>
        <dbReference type="ARBA" id="ARBA00009292"/>
    </source>
</evidence>
<sequence>MSRSISFYPITRIEGHAKVTIMLGDDGEVKDAYFHVMEFRGFEAFIRGRPVEEAPIIVTRICGLCSISHHLASVKAVGDVLWLDVCVWAEKRRLALHLAGICYSYALYI</sequence>
<feature type="binding site" evidence="6">
    <location>
        <position position="65"/>
    </location>
    <ligand>
        <name>Ni(2+)</name>
        <dbReference type="ChEBI" id="CHEBI:49786"/>
    </ligand>
</feature>
<organism evidence="7 8">
    <name type="scientific">Thermoproteota archaeon</name>
    <dbReference type="NCBI Taxonomy" id="2056631"/>
    <lineage>
        <taxon>Archaea</taxon>
        <taxon>Thermoproteota</taxon>
    </lineage>
</organism>
<feature type="binding site" evidence="6">
    <location>
        <position position="62"/>
    </location>
    <ligand>
        <name>Mg(2+)</name>
        <dbReference type="ChEBI" id="CHEBI:18420"/>
    </ligand>
</feature>
<keyword evidence="3 6" id="KW-0533">Nickel</keyword>
<feature type="non-terminal residue" evidence="7">
    <location>
        <position position="109"/>
    </location>
</feature>
<keyword evidence="6" id="KW-0408">Iron</keyword>
<keyword evidence="5" id="KW-0560">Oxidoreductase</keyword>
<name>A0A497EVR4_9CREN</name>
<dbReference type="AlphaFoldDB" id="A0A497EVR4"/>
<evidence type="ECO:0000256" key="5">
    <source>
        <dbReference type="ARBA" id="ARBA00023002"/>
    </source>
</evidence>
<dbReference type="Gene3D" id="1.10.645.10">
    <property type="entry name" value="Cytochrome-c3 Hydrogenase, chain B"/>
    <property type="match status" value="1"/>
</dbReference>
<dbReference type="Proteomes" id="UP000268446">
    <property type="component" value="Unassembled WGS sequence"/>
</dbReference>
<feature type="binding site" evidence="6">
    <location>
        <position position="43"/>
    </location>
    <ligand>
        <name>Mg(2+)</name>
        <dbReference type="ChEBI" id="CHEBI:18420"/>
    </ligand>
</feature>
<comment type="cofactor">
    <cofactor evidence="6">
        <name>Fe cation</name>
        <dbReference type="ChEBI" id="CHEBI:24875"/>
    </cofactor>
</comment>